<feature type="chain" id="PRO_5032789244" description="CMP/dCMP-type deaminase domain-containing protein" evidence="3">
    <location>
        <begin position="20"/>
        <end position="252"/>
    </location>
</feature>
<dbReference type="CDD" id="cd01285">
    <property type="entry name" value="nucleoside_deaminase"/>
    <property type="match status" value="1"/>
</dbReference>
<evidence type="ECO:0000256" key="1">
    <source>
        <dbReference type="ARBA" id="ARBA00022723"/>
    </source>
</evidence>
<feature type="signal peptide" evidence="3">
    <location>
        <begin position="1"/>
        <end position="19"/>
    </location>
</feature>
<dbReference type="FunFam" id="3.40.140.10:FF:000066">
    <property type="entry name" value="Chromosome 10, whole genome shotgun sequence"/>
    <property type="match status" value="1"/>
</dbReference>
<dbReference type="Proteomes" id="UP000199727">
    <property type="component" value="Unassembled WGS sequence"/>
</dbReference>
<dbReference type="GO" id="GO:0052717">
    <property type="term" value="F:tRNA-specific adenosine-34 deaminase activity"/>
    <property type="evidence" value="ECO:0007669"/>
    <property type="project" value="TreeGrafter"/>
</dbReference>
<dbReference type="SUPFAM" id="SSF53927">
    <property type="entry name" value="Cytidine deaminase-like"/>
    <property type="match status" value="1"/>
</dbReference>
<dbReference type="PANTHER" id="PTHR11079:SF203">
    <property type="entry name" value="CMP_DCMP-TYPE DEAMINASE DOMAIN-CONTAINING PROTEIN"/>
    <property type="match status" value="1"/>
</dbReference>
<dbReference type="PROSITE" id="PS51747">
    <property type="entry name" value="CYT_DCMP_DEAMINASES_2"/>
    <property type="match status" value="1"/>
</dbReference>
<dbReference type="PROSITE" id="PS00903">
    <property type="entry name" value="CYT_DCMP_DEAMINASES_1"/>
    <property type="match status" value="1"/>
</dbReference>
<evidence type="ECO:0000313" key="5">
    <source>
        <dbReference type="EMBL" id="OXG22842.1"/>
    </source>
</evidence>
<dbReference type="InterPro" id="IPR002125">
    <property type="entry name" value="CMP_dCMP_dom"/>
</dbReference>
<dbReference type="GO" id="GO:0002100">
    <property type="term" value="P:tRNA wobble adenosine to inosine editing"/>
    <property type="evidence" value="ECO:0007669"/>
    <property type="project" value="TreeGrafter"/>
</dbReference>
<reference evidence="5 6" key="1">
    <citation type="submission" date="2017-06" db="EMBL/GenBank/DDBJ databases">
        <title>Global population genomics of the pathogenic fungus Cryptococcus neoformans var. grubii.</title>
        <authorList>
            <person name="Cuomo C."/>
            <person name="Litvintseva A."/>
            <person name="Chen Y."/>
            <person name="Young S."/>
            <person name="Zeng Q."/>
            <person name="Chapman S."/>
            <person name="Gujja S."/>
            <person name="Saif S."/>
            <person name="Birren B."/>
        </authorList>
    </citation>
    <scope>NUCLEOTIDE SEQUENCE [LARGE SCALE GENOMIC DNA]</scope>
    <source>
        <strain evidence="5 6">Tu259-1</strain>
    </source>
</reference>
<accession>A0A854QBX5</accession>
<keyword evidence="1" id="KW-0479">Metal-binding</keyword>
<keyword evidence="2" id="KW-0862">Zinc</keyword>
<dbReference type="EMBL" id="AMKT01000038">
    <property type="protein sequence ID" value="OXG22842.1"/>
    <property type="molecule type" value="Genomic_DNA"/>
</dbReference>
<dbReference type="OrthoDB" id="408702at2759"/>
<name>A0A854QBX5_CRYNE</name>
<evidence type="ECO:0000313" key="6">
    <source>
        <dbReference type="Proteomes" id="UP000199727"/>
    </source>
</evidence>
<dbReference type="InterPro" id="IPR016193">
    <property type="entry name" value="Cytidine_deaminase-like"/>
</dbReference>
<sequence length="252" mass="27687">MKFLSLLFTTAALAYQVEIHPEYQQGLAINDVPAERRLHWMRVANEAVYADGHPCPQAPFGTAIVNTTSDELVCVISNKVGVTGNPAMHGEISAITHCTEVLTAKGWTSQEILAGWKDFSLYTNGEPCPMCASAIRWAGFKEVIYGTSIRTIAEKGRNQIYIPSSVVWEKSYSLGHATLMLGNVLTNETDVFFAHQFNESAPCPTGCDRHAVPGRRVKVCLPVDNWEQAVAKAGKGLAVKQSKVQEIRHDEL</sequence>
<dbReference type="Gene3D" id="3.40.140.10">
    <property type="entry name" value="Cytidine Deaminase, domain 2"/>
    <property type="match status" value="1"/>
</dbReference>
<feature type="domain" description="CMP/dCMP-type deaminase" evidence="4">
    <location>
        <begin position="35"/>
        <end position="169"/>
    </location>
</feature>
<evidence type="ECO:0000256" key="2">
    <source>
        <dbReference type="ARBA" id="ARBA00022833"/>
    </source>
</evidence>
<proteinExistence type="predicted"/>
<dbReference type="GO" id="GO:0008270">
    <property type="term" value="F:zinc ion binding"/>
    <property type="evidence" value="ECO:0007669"/>
    <property type="project" value="InterPro"/>
</dbReference>
<gene>
    <name evidence="5" type="ORF">C361_02973</name>
</gene>
<keyword evidence="3" id="KW-0732">Signal</keyword>
<evidence type="ECO:0000256" key="3">
    <source>
        <dbReference type="SAM" id="SignalP"/>
    </source>
</evidence>
<protein>
    <recommendedName>
        <fullName evidence="4">CMP/dCMP-type deaminase domain-containing protein</fullName>
    </recommendedName>
</protein>
<dbReference type="Pfam" id="PF00383">
    <property type="entry name" value="dCMP_cyt_deam_1"/>
    <property type="match status" value="1"/>
</dbReference>
<comment type="caution">
    <text evidence="5">The sequence shown here is derived from an EMBL/GenBank/DDBJ whole genome shotgun (WGS) entry which is preliminary data.</text>
</comment>
<organism evidence="5 6">
    <name type="scientific">Cryptococcus neoformans Tu259-1</name>
    <dbReference type="NCBI Taxonomy" id="1230072"/>
    <lineage>
        <taxon>Eukaryota</taxon>
        <taxon>Fungi</taxon>
        <taxon>Dikarya</taxon>
        <taxon>Basidiomycota</taxon>
        <taxon>Agaricomycotina</taxon>
        <taxon>Tremellomycetes</taxon>
        <taxon>Tremellales</taxon>
        <taxon>Cryptococcaceae</taxon>
        <taxon>Cryptococcus</taxon>
        <taxon>Cryptococcus neoformans species complex</taxon>
    </lineage>
</organism>
<dbReference type="InterPro" id="IPR016192">
    <property type="entry name" value="APOBEC/CMP_deaminase_Zn-bd"/>
</dbReference>
<dbReference type="PANTHER" id="PTHR11079">
    <property type="entry name" value="CYTOSINE DEAMINASE FAMILY MEMBER"/>
    <property type="match status" value="1"/>
</dbReference>
<evidence type="ECO:0000259" key="4">
    <source>
        <dbReference type="PROSITE" id="PS51747"/>
    </source>
</evidence>
<dbReference type="AlphaFoldDB" id="A0A854QBX5"/>